<accession>A0ACA9QAE1</accession>
<evidence type="ECO:0000313" key="2">
    <source>
        <dbReference type="Proteomes" id="UP000789525"/>
    </source>
</evidence>
<comment type="caution">
    <text evidence="1">The sequence shown here is derived from an EMBL/GenBank/DDBJ whole genome shotgun (WGS) entry which is preliminary data.</text>
</comment>
<organism evidence="1 2">
    <name type="scientific">Acaulospora colombiana</name>
    <dbReference type="NCBI Taxonomy" id="27376"/>
    <lineage>
        <taxon>Eukaryota</taxon>
        <taxon>Fungi</taxon>
        <taxon>Fungi incertae sedis</taxon>
        <taxon>Mucoromycota</taxon>
        <taxon>Glomeromycotina</taxon>
        <taxon>Glomeromycetes</taxon>
        <taxon>Diversisporales</taxon>
        <taxon>Acaulosporaceae</taxon>
        <taxon>Acaulospora</taxon>
    </lineage>
</organism>
<proteinExistence type="predicted"/>
<gene>
    <name evidence="1" type="ORF">ACOLOM_LOCUS12269</name>
</gene>
<evidence type="ECO:0000313" key="1">
    <source>
        <dbReference type="EMBL" id="CAG8742895.1"/>
    </source>
</evidence>
<sequence length="58" mass="6272">RDKGLSIGNTATGPSQVDLGHCNRDTKEDIKGLSLYFNVPILLMHSHMLASHGFAGLH</sequence>
<reference evidence="1" key="1">
    <citation type="submission" date="2021-06" db="EMBL/GenBank/DDBJ databases">
        <authorList>
            <person name="Kallberg Y."/>
            <person name="Tangrot J."/>
            <person name="Rosling A."/>
        </authorList>
    </citation>
    <scope>NUCLEOTIDE SEQUENCE</scope>
    <source>
        <strain evidence="1">CL356</strain>
    </source>
</reference>
<name>A0ACA9QAE1_9GLOM</name>
<keyword evidence="2" id="KW-1185">Reference proteome</keyword>
<dbReference type="Proteomes" id="UP000789525">
    <property type="component" value="Unassembled WGS sequence"/>
</dbReference>
<dbReference type="EMBL" id="CAJVPT010048895">
    <property type="protein sequence ID" value="CAG8742895.1"/>
    <property type="molecule type" value="Genomic_DNA"/>
</dbReference>
<feature type="non-terminal residue" evidence="1">
    <location>
        <position position="1"/>
    </location>
</feature>
<protein>
    <submittedName>
        <fullName evidence="1">6378_t:CDS:1</fullName>
    </submittedName>
</protein>